<evidence type="ECO:0000313" key="1">
    <source>
        <dbReference type="EMBL" id="OWP00213.1"/>
    </source>
</evidence>
<dbReference type="Proteomes" id="UP000242519">
    <property type="component" value="Unassembled WGS sequence"/>
</dbReference>
<reference evidence="1 2" key="1">
    <citation type="submission" date="2017-04" db="EMBL/GenBank/DDBJ databases">
        <title>Draft genome sequence of Marssonina coronaria NL1: causal agent of apple blotch.</title>
        <authorList>
            <person name="Cheng Q."/>
        </authorList>
    </citation>
    <scope>NUCLEOTIDE SEQUENCE [LARGE SCALE GENOMIC DNA]</scope>
    <source>
        <strain evidence="1 2">NL1</strain>
    </source>
</reference>
<keyword evidence="2" id="KW-1185">Reference proteome</keyword>
<comment type="caution">
    <text evidence="1">The sequence shown here is derived from an EMBL/GenBank/DDBJ whole genome shotgun (WGS) entry which is preliminary data.</text>
</comment>
<gene>
    <name evidence="1" type="ORF">B2J93_5783</name>
</gene>
<dbReference type="AlphaFoldDB" id="A0A218YXZ7"/>
<accession>A0A218YXZ7</accession>
<proteinExistence type="predicted"/>
<sequence length="87" mass="9625">MFISPSSDVRESCDEMTLLILTLDQGHRVTSWLRCDPRGLLPLTIEAIGTAPVQSSPVQARPVQVQVQVQVQTVESRRPRLTGSVIE</sequence>
<dbReference type="EMBL" id="MZNU01000335">
    <property type="protein sequence ID" value="OWP00213.1"/>
    <property type="molecule type" value="Genomic_DNA"/>
</dbReference>
<organism evidence="1 2">
    <name type="scientific">Diplocarpon coronariae</name>
    <dbReference type="NCBI Taxonomy" id="2795749"/>
    <lineage>
        <taxon>Eukaryota</taxon>
        <taxon>Fungi</taxon>
        <taxon>Dikarya</taxon>
        <taxon>Ascomycota</taxon>
        <taxon>Pezizomycotina</taxon>
        <taxon>Leotiomycetes</taxon>
        <taxon>Helotiales</taxon>
        <taxon>Drepanopezizaceae</taxon>
        <taxon>Diplocarpon</taxon>
    </lineage>
</organism>
<protein>
    <submittedName>
        <fullName evidence="1">Uncharacterized protein</fullName>
    </submittedName>
</protein>
<name>A0A218YXZ7_9HELO</name>
<evidence type="ECO:0000313" key="2">
    <source>
        <dbReference type="Proteomes" id="UP000242519"/>
    </source>
</evidence>
<dbReference type="InParanoid" id="A0A218YXZ7"/>